<name>A0A0N1I9B5_LEPSE</name>
<dbReference type="InterPro" id="IPR025697">
    <property type="entry name" value="CLU_dom"/>
</dbReference>
<accession>A0A0N1I9B5</accession>
<feature type="compositionally biased region" description="Low complexity" evidence="1">
    <location>
        <begin position="41"/>
        <end position="65"/>
    </location>
</feature>
<keyword evidence="4" id="KW-1185">Reference proteome</keyword>
<organism evidence="3 4">
    <name type="scientific">Leptomonas seymouri</name>
    <dbReference type="NCBI Taxonomy" id="5684"/>
    <lineage>
        <taxon>Eukaryota</taxon>
        <taxon>Discoba</taxon>
        <taxon>Euglenozoa</taxon>
        <taxon>Kinetoplastea</taxon>
        <taxon>Metakinetoplastina</taxon>
        <taxon>Trypanosomatida</taxon>
        <taxon>Trypanosomatidae</taxon>
        <taxon>Leishmaniinae</taxon>
        <taxon>Leptomonas</taxon>
    </lineage>
</organism>
<proteinExistence type="predicted"/>
<evidence type="ECO:0000313" key="4">
    <source>
        <dbReference type="Proteomes" id="UP000038009"/>
    </source>
</evidence>
<dbReference type="Proteomes" id="UP000038009">
    <property type="component" value="Unassembled WGS sequence"/>
</dbReference>
<gene>
    <name evidence="3" type="ORF">ABL78_0038</name>
</gene>
<evidence type="ECO:0000256" key="1">
    <source>
        <dbReference type="SAM" id="MobiDB-lite"/>
    </source>
</evidence>
<dbReference type="Pfam" id="PF12807">
    <property type="entry name" value="eIF3_p135"/>
    <property type="match status" value="1"/>
</dbReference>
<dbReference type="Pfam" id="PF13236">
    <property type="entry name" value="CLU"/>
    <property type="match status" value="1"/>
</dbReference>
<dbReference type="PROSITE" id="PS51823">
    <property type="entry name" value="CLU"/>
    <property type="match status" value="1"/>
</dbReference>
<dbReference type="AlphaFoldDB" id="A0A0N1I9B5"/>
<sequence length="906" mass="98325">MKQQQNSPKPPTGGVRASPTEAQPRRPPPTNTGSRARRRSQSGGVASPPTAPAAAKVPTTTTPAAQHNRSAVFWGATEDAPLYSGPLGEAVGLVNKGAVLLEASRYRDAFGGWWISTRCVDGSLGWIEFGEGSDVADGTGTASATSPWQRVYHTRATISPSNAAAGSSIGATTSCAADANIPDSRVDVAAAFPQLDVLAIAQLEAKHFLFHDTTFFEYYWHSVFEEHGHRDWNAQYQRAMEAYRVMPQLSMSSSSNSRTPAAAKEELMQLLGEFRESVSDAVMRVCSEAVVPFTQRRLRSFPQHANEVFFVNGILIKRCVDSADGDLGGDELAAKLGNAMYRNNEILAVEAPSHFLYTPLQARCTFGGHSFLCSTIPPYEHKDLLYANACPPSANATADSSAATTANGDSGTANAAPPPSPPFVRSLLRSLSNALHFQGDEVPWEWRVFAGRDRRLYLANTGRLLPPVLPLAKGNGNSVHGPITTLAEESRSDIQGRAERKTDVRLYPTITRSRVRPEVFFTWPTGWRANECCYGEDKEERPRPTEAELKQAALESTSSVVGQWIRTDGITQVAGIVGMHRPLAAVPMPTTVCNTCQSAIDANEVRFVMCSSPSHCCRVCVQCYARLLMDNGEGAAGKVQSADERLSRTCAEAVRCGSGCRKAGCAIMEPSISTILHAHGLNLRYLPYVLHRLPVSTRPAVEHFIHVELIARAAKYVLQQDLCRATTALEARSVCETVLSALLQPTGPVSEHFWRTRLGPVLQSHFNGICEPFQVSVHALRAVAERAQSLTGVWLSDASLASLDVLSASPQPPLLIAGEGGNDGDAPRPFVEIESITPRTWVFPVASFRPVPATAAGHQGKDGFEAPPMWRHLESMLLFWIAFTPENADDLQQPFYLGDTMLRGDD</sequence>
<dbReference type="OrthoDB" id="626167at2759"/>
<dbReference type="OMA" id="WWISTRC"/>
<feature type="compositionally biased region" description="Low complexity" evidence="1">
    <location>
        <begin position="396"/>
        <end position="415"/>
    </location>
</feature>
<dbReference type="PANTHER" id="PTHR12601">
    <property type="entry name" value="EUKARYOTIC TRANSLATION INITIATION FACTOR 3 SUBUNIT EIF-3"/>
    <property type="match status" value="1"/>
</dbReference>
<feature type="region of interest" description="Disordered" evidence="1">
    <location>
        <begin position="1"/>
        <end position="65"/>
    </location>
</feature>
<evidence type="ECO:0000259" key="2">
    <source>
        <dbReference type="PROSITE" id="PS51823"/>
    </source>
</evidence>
<dbReference type="InterPro" id="IPR033646">
    <property type="entry name" value="CLU-central"/>
</dbReference>
<comment type="caution">
    <text evidence="3">The sequence shown here is derived from an EMBL/GenBank/DDBJ whole genome shotgun (WGS) entry which is preliminary data.</text>
</comment>
<dbReference type="InterPro" id="IPR027523">
    <property type="entry name" value="CLU_prot"/>
</dbReference>
<protein>
    <recommendedName>
        <fullName evidence="2">Clu domain-containing protein</fullName>
    </recommendedName>
</protein>
<evidence type="ECO:0000313" key="3">
    <source>
        <dbReference type="EMBL" id="KPI90805.1"/>
    </source>
</evidence>
<dbReference type="VEuPathDB" id="TriTrypDB:Lsey_0001_0380"/>
<feature type="region of interest" description="Disordered" evidence="1">
    <location>
        <begin position="396"/>
        <end position="421"/>
    </location>
</feature>
<dbReference type="EMBL" id="LJSK01000001">
    <property type="protein sequence ID" value="KPI90805.1"/>
    <property type="molecule type" value="Genomic_DNA"/>
</dbReference>
<feature type="domain" description="Clu" evidence="2">
    <location>
        <begin position="202"/>
        <end position="472"/>
    </location>
</feature>
<reference evidence="3 4" key="1">
    <citation type="journal article" date="2015" name="PLoS Pathog.">
        <title>Leptomonas seymouri: Adaptations to the Dixenous Life Cycle Analyzed by Genome Sequencing, Transcriptome Profiling and Co-infection with Leishmania donovani.</title>
        <authorList>
            <person name="Kraeva N."/>
            <person name="Butenko A."/>
            <person name="Hlavacova J."/>
            <person name="Kostygov A."/>
            <person name="Myskova J."/>
            <person name="Grybchuk D."/>
            <person name="Lestinova T."/>
            <person name="Votypka J."/>
            <person name="Volf P."/>
            <person name="Opperdoes F."/>
            <person name="Flegontov P."/>
            <person name="Lukes J."/>
            <person name="Yurchenko V."/>
        </authorList>
    </citation>
    <scope>NUCLEOTIDE SEQUENCE [LARGE SCALE GENOMIC DNA]</scope>
    <source>
        <strain evidence="3 4">ATCC 30220</strain>
    </source>
</reference>